<dbReference type="GO" id="GO:0003714">
    <property type="term" value="F:transcription corepressor activity"/>
    <property type="evidence" value="ECO:0007669"/>
    <property type="project" value="TreeGrafter"/>
</dbReference>
<dbReference type="GO" id="GO:0003713">
    <property type="term" value="F:transcription coactivator activity"/>
    <property type="evidence" value="ECO:0007669"/>
    <property type="project" value="TreeGrafter"/>
</dbReference>
<dbReference type="InterPro" id="IPR046426">
    <property type="entry name" value="DAXX_histone-bd_sf"/>
</dbReference>
<organism evidence="3">
    <name type="scientific">Darwinula stevensoni</name>
    <dbReference type="NCBI Taxonomy" id="69355"/>
    <lineage>
        <taxon>Eukaryota</taxon>
        <taxon>Metazoa</taxon>
        <taxon>Ecdysozoa</taxon>
        <taxon>Arthropoda</taxon>
        <taxon>Crustacea</taxon>
        <taxon>Oligostraca</taxon>
        <taxon>Ostracoda</taxon>
        <taxon>Podocopa</taxon>
        <taxon>Podocopida</taxon>
        <taxon>Darwinulocopina</taxon>
        <taxon>Darwinuloidea</taxon>
        <taxon>Darwinulidae</taxon>
        <taxon>Darwinula</taxon>
    </lineage>
</organism>
<dbReference type="Gene3D" id="1.20.58.2170">
    <property type="match status" value="1"/>
</dbReference>
<proteinExistence type="predicted"/>
<dbReference type="GO" id="GO:0016605">
    <property type="term" value="C:PML body"/>
    <property type="evidence" value="ECO:0007669"/>
    <property type="project" value="TreeGrafter"/>
</dbReference>
<gene>
    <name evidence="3" type="ORF">DSTB1V02_LOCUS5361</name>
</gene>
<dbReference type="Proteomes" id="UP000677054">
    <property type="component" value="Unassembled WGS sequence"/>
</dbReference>
<reference evidence="3" key="1">
    <citation type="submission" date="2020-11" db="EMBL/GenBank/DDBJ databases">
        <authorList>
            <person name="Tran Van P."/>
        </authorList>
    </citation>
    <scope>NUCLEOTIDE SEQUENCE</scope>
</reference>
<dbReference type="GO" id="GO:0030677">
    <property type="term" value="C:ribonuclease P complex"/>
    <property type="evidence" value="ECO:0007669"/>
    <property type="project" value="InterPro"/>
</dbReference>
<evidence type="ECO:0000256" key="1">
    <source>
        <dbReference type="SAM" id="MobiDB-lite"/>
    </source>
</evidence>
<accession>A0A7R9A434</accession>
<dbReference type="GO" id="GO:0050681">
    <property type="term" value="F:nuclear androgen receptor binding"/>
    <property type="evidence" value="ECO:0007669"/>
    <property type="project" value="TreeGrafter"/>
</dbReference>
<dbReference type="EMBL" id="LR900384">
    <property type="protein sequence ID" value="CAD7245488.1"/>
    <property type="molecule type" value="Genomic_DNA"/>
</dbReference>
<dbReference type="AlphaFoldDB" id="A0A7R9A434"/>
<dbReference type="PANTHER" id="PTHR12766:SF7">
    <property type="entry name" value="DEATH DOMAIN-ASSOCIATED PROTEIN 6"/>
    <property type="match status" value="1"/>
</dbReference>
<dbReference type="PANTHER" id="PTHR12766">
    <property type="entry name" value="DEATH DOMAIN-ASSOCIATED PROTEIN 6 DAXX"/>
    <property type="match status" value="1"/>
</dbReference>
<feature type="compositionally biased region" description="Basic and acidic residues" evidence="1">
    <location>
        <begin position="631"/>
        <end position="657"/>
    </location>
</feature>
<evidence type="ECO:0000313" key="3">
    <source>
        <dbReference type="EMBL" id="CAD7245488.1"/>
    </source>
</evidence>
<evidence type="ECO:0000259" key="2">
    <source>
        <dbReference type="Pfam" id="PF20920"/>
    </source>
</evidence>
<dbReference type="Pfam" id="PF20920">
    <property type="entry name" value="DAXX_hist_bd"/>
    <property type="match status" value="1"/>
</dbReference>
<evidence type="ECO:0000313" key="4">
    <source>
        <dbReference type="Proteomes" id="UP000677054"/>
    </source>
</evidence>
<feature type="compositionally biased region" description="Acidic residues" evidence="1">
    <location>
        <begin position="665"/>
        <end position="689"/>
    </location>
</feature>
<dbReference type="OrthoDB" id="7492809at2759"/>
<dbReference type="Pfam" id="PF08584">
    <property type="entry name" value="Ribonuc_P_40"/>
    <property type="match status" value="1"/>
</dbReference>
<dbReference type="EMBL" id="CAJPEV010000867">
    <property type="protein sequence ID" value="CAG0889186.1"/>
    <property type="molecule type" value="Genomic_DNA"/>
</dbReference>
<dbReference type="InterPro" id="IPR046378">
    <property type="entry name" value="DAXX_histone-bd"/>
</dbReference>
<feature type="compositionally biased region" description="Acidic residues" evidence="1">
    <location>
        <begin position="696"/>
        <end position="722"/>
    </location>
</feature>
<protein>
    <recommendedName>
        <fullName evidence="2">Daxx histone-binding domain-containing protein</fullName>
    </recommendedName>
</protein>
<keyword evidence="4" id="KW-1185">Reference proteome</keyword>
<feature type="domain" description="Daxx histone-binding" evidence="2">
    <location>
        <begin position="518"/>
        <end position="604"/>
    </location>
</feature>
<dbReference type="InterPro" id="IPR013893">
    <property type="entry name" value="RNase_P_Rpp40"/>
</dbReference>
<feature type="region of interest" description="Disordered" evidence="1">
    <location>
        <begin position="389"/>
        <end position="417"/>
    </location>
</feature>
<dbReference type="GO" id="GO:0042393">
    <property type="term" value="F:histone binding"/>
    <property type="evidence" value="ECO:0007669"/>
    <property type="project" value="InterPro"/>
</dbReference>
<sequence length="722" mass="80918">MDLTKVEHRSVIKFLTKERKAPKEIHEPIAVDLKGRSKKSLEKLQKIFKKNVLTADILLNWEPHDAKICPSSLAAYLDNLGLVVSEEKVRLQEKIFYSVPSPKFGPTDVERAEEILDWMGSLASREPSLGKHPRVPETADENSDVIVYGQILQLTSLGLLLRSHIYSIMEKLQSMLEAEKVTWVGLQVLGYPDTSDPLGGQYKSEESVGERKDLWLMLSTSSKVCGDGTILGNTETENTCRTREIQKAEASGGISCQKMYPVITITDDDDQIQEKNHKHKIEPVDEGPSKIPRYDSDDGVKVKCDSPFEEYLHICAPLMETTGDKKLLEKLRRLYKEVTQLDNASIHELEALVPPGSQIPSSTSSVIQSLVECARFMVKLKESKTRARTCVPKKAEPSAENSESAKPAKMPSSHTVKKLEKALRKLEKAIKKLDEQDVDFDDDCSTYILSAKLKKKALKIYQELAKFHSCDPDPGRPTKSYVHFKASSMPDVNKKLEKLVNRNQVFPDYRDVLNIVRKANMRHNLHYSKGMIETEARKVFLSIGRQLQSRRQLEEAEDLFAYGGDENASEIKDPADEDQSLATQLSENAHVAEEKLVKLYNEYADKQDSLGLQPEEVPDDAGTSSGDEDNETARKVKVERVGSRAKSENNPVKDESSGVKNEAQNSDEDEEDDEETDESDSEENLEEDISAIISVSEDETTNDGEVDDDEVIGSVEIVEDGS</sequence>
<dbReference type="GO" id="GO:0001682">
    <property type="term" value="P:tRNA 5'-leader removal"/>
    <property type="evidence" value="ECO:0007669"/>
    <property type="project" value="InterPro"/>
</dbReference>
<name>A0A7R9A434_9CRUS</name>
<feature type="region of interest" description="Disordered" evidence="1">
    <location>
        <begin position="608"/>
        <end position="722"/>
    </location>
</feature>